<keyword evidence="3" id="KW-1185">Reference proteome</keyword>
<dbReference type="Proteomes" id="UP001212841">
    <property type="component" value="Unassembled WGS sequence"/>
</dbReference>
<dbReference type="AlphaFoldDB" id="A0AAD5S843"/>
<sequence>MRFAAIILALLPAAVLASPTPNHVPGHCGTRGDRCTVRSDCCDYWYPPGAPNGFGVRQYCTAGVCSLYQ</sequence>
<gene>
    <name evidence="2" type="ORF">HK097_011148</name>
</gene>
<feature type="signal peptide" evidence="1">
    <location>
        <begin position="1"/>
        <end position="17"/>
    </location>
</feature>
<evidence type="ECO:0000256" key="1">
    <source>
        <dbReference type="SAM" id="SignalP"/>
    </source>
</evidence>
<comment type="caution">
    <text evidence="2">The sequence shown here is derived from an EMBL/GenBank/DDBJ whole genome shotgun (WGS) entry which is preliminary data.</text>
</comment>
<accession>A0AAD5S843</accession>
<keyword evidence="1" id="KW-0732">Signal</keyword>
<reference evidence="2" key="1">
    <citation type="submission" date="2020-05" db="EMBL/GenBank/DDBJ databases">
        <title>Phylogenomic resolution of chytrid fungi.</title>
        <authorList>
            <person name="Stajich J.E."/>
            <person name="Amses K."/>
            <person name="Simmons R."/>
            <person name="Seto K."/>
            <person name="Myers J."/>
            <person name="Bonds A."/>
            <person name="Quandt C.A."/>
            <person name="Barry K."/>
            <person name="Liu P."/>
            <person name="Grigoriev I."/>
            <person name="Longcore J.E."/>
            <person name="James T.Y."/>
        </authorList>
    </citation>
    <scope>NUCLEOTIDE SEQUENCE</scope>
    <source>
        <strain evidence="2">JEL0318</strain>
    </source>
</reference>
<protein>
    <submittedName>
        <fullName evidence="2">Uncharacterized protein</fullName>
    </submittedName>
</protein>
<feature type="chain" id="PRO_5042174817" evidence="1">
    <location>
        <begin position="18"/>
        <end position="69"/>
    </location>
</feature>
<evidence type="ECO:0000313" key="3">
    <source>
        <dbReference type="Proteomes" id="UP001212841"/>
    </source>
</evidence>
<organism evidence="2 3">
    <name type="scientific">Rhizophlyctis rosea</name>
    <dbReference type="NCBI Taxonomy" id="64517"/>
    <lineage>
        <taxon>Eukaryota</taxon>
        <taxon>Fungi</taxon>
        <taxon>Fungi incertae sedis</taxon>
        <taxon>Chytridiomycota</taxon>
        <taxon>Chytridiomycota incertae sedis</taxon>
        <taxon>Chytridiomycetes</taxon>
        <taxon>Rhizophlyctidales</taxon>
        <taxon>Rhizophlyctidaceae</taxon>
        <taxon>Rhizophlyctis</taxon>
    </lineage>
</organism>
<dbReference type="EMBL" id="JADGJD010000895">
    <property type="protein sequence ID" value="KAJ3047819.1"/>
    <property type="molecule type" value="Genomic_DNA"/>
</dbReference>
<evidence type="ECO:0000313" key="2">
    <source>
        <dbReference type="EMBL" id="KAJ3047819.1"/>
    </source>
</evidence>
<name>A0AAD5S843_9FUNG</name>
<proteinExistence type="predicted"/>